<sequence>MDAPLLLTRDPLLLDEVARLAAAAGARPHATDDVAGALRAWSTAPVVLVGVDLAPQLARLGPDRRGQVHVVALDDVGPAGLRTALELGAESVLAVGAAPGRLTEVLTDLGEGRASPGRTIAVVGGSGGAGATTVACALGQVAAATGTSLVVDLDPLGPGADRVLGLERAAGVRWGSVAETTGRLSSRALREALPRREALGVLGWAAGRAESLDPGAVREVVSAARRGHDTVVVDLPRVLDATTAEVRARSDLVVVVVSATVPGVTAAARLCDRLVAEAGGEGGLGEAGGVALVVRGRALTASEVTRATGLPVLAVVPEVRRLREWCDLGLGPVHGRRSRLARPMGEVLGAVPAPLRTGATP</sequence>
<dbReference type="Gene3D" id="3.40.50.300">
    <property type="entry name" value="P-loop containing nucleotide triphosphate hydrolases"/>
    <property type="match status" value="1"/>
</dbReference>
<evidence type="ECO:0000313" key="3">
    <source>
        <dbReference type="Proteomes" id="UP001482520"/>
    </source>
</evidence>
<comment type="caution">
    <text evidence="2">The sequence shown here is derived from an EMBL/GenBank/DDBJ whole genome shotgun (WGS) entry which is preliminary data.</text>
</comment>
<feature type="domain" description="Rv3660c-like CheY-like N-terminal" evidence="1">
    <location>
        <begin position="7"/>
        <end position="113"/>
    </location>
</feature>
<name>A0ABV1P2B4_9ACTN</name>
<organism evidence="2 3">
    <name type="scientific">Nocardioides kribbensis</name>
    <dbReference type="NCBI Taxonomy" id="305517"/>
    <lineage>
        <taxon>Bacteria</taxon>
        <taxon>Bacillati</taxon>
        <taxon>Actinomycetota</taxon>
        <taxon>Actinomycetes</taxon>
        <taxon>Propionibacteriales</taxon>
        <taxon>Nocardioidaceae</taxon>
        <taxon>Nocardioides</taxon>
    </lineage>
</organism>
<reference evidence="2 3" key="1">
    <citation type="submission" date="2024-02" db="EMBL/GenBank/DDBJ databases">
        <title>Full genome sequence of Nocardioides kribbensis.</title>
        <authorList>
            <person name="Poletto B.L."/>
            <person name="Silva G."/>
            <person name="Galante D."/>
            <person name="Campos K.R."/>
            <person name="Santos M.B.N."/>
            <person name="Sacchi C.T."/>
        </authorList>
    </citation>
    <scope>NUCLEOTIDE SEQUENCE [LARGE SCALE GENOMIC DNA]</scope>
    <source>
        <strain evidence="2 3">O4R</strain>
    </source>
</reference>
<evidence type="ECO:0000313" key="2">
    <source>
        <dbReference type="EMBL" id="MEQ7848901.1"/>
    </source>
</evidence>
<gene>
    <name evidence="2" type="primary">ssd</name>
    <name evidence="2" type="ORF">V6R90_16595</name>
</gene>
<dbReference type="InterPro" id="IPR059050">
    <property type="entry name" value="Rv3660c_N"/>
</dbReference>
<keyword evidence="3" id="KW-1185">Reference proteome</keyword>
<dbReference type="InterPro" id="IPR022521">
    <property type="entry name" value="Rv3660c"/>
</dbReference>
<proteinExistence type="predicted"/>
<dbReference type="RefSeq" id="WP_349805316.1">
    <property type="nucleotide sequence ID" value="NZ_JBEGDP010000024.1"/>
</dbReference>
<dbReference type="PANTHER" id="PTHR43384">
    <property type="entry name" value="SEPTUM SITE-DETERMINING PROTEIN MIND HOMOLOG, CHLOROPLASTIC-RELATED"/>
    <property type="match status" value="1"/>
</dbReference>
<dbReference type="PANTHER" id="PTHR43384:SF11">
    <property type="entry name" value="SEPTUM SITE DETERMINING PROTEIN"/>
    <property type="match status" value="1"/>
</dbReference>
<evidence type="ECO:0000259" key="1">
    <source>
        <dbReference type="Pfam" id="PF26563"/>
    </source>
</evidence>
<protein>
    <submittedName>
        <fullName evidence="2">Septum site-determining protein Ssd</fullName>
    </submittedName>
</protein>
<dbReference type="SUPFAM" id="SSF52540">
    <property type="entry name" value="P-loop containing nucleoside triphosphate hydrolases"/>
    <property type="match status" value="1"/>
</dbReference>
<dbReference type="Proteomes" id="UP001482520">
    <property type="component" value="Unassembled WGS sequence"/>
</dbReference>
<dbReference type="Pfam" id="PF26563">
    <property type="entry name" value="Rv3660c_N"/>
    <property type="match status" value="1"/>
</dbReference>
<accession>A0ABV1P2B4</accession>
<dbReference type="EMBL" id="JBEGDP010000024">
    <property type="protein sequence ID" value="MEQ7848901.1"/>
    <property type="molecule type" value="Genomic_DNA"/>
</dbReference>
<dbReference type="NCBIfam" id="TIGR03815">
    <property type="entry name" value="CpaE_hom_Actino"/>
    <property type="match status" value="1"/>
</dbReference>
<dbReference type="InterPro" id="IPR027417">
    <property type="entry name" value="P-loop_NTPase"/>
</dbReference>
<dbReference type="InterPro" id="IPR050625">
    <property type="entry name" value="ParA/MinD_ATPase"/>
</dbReference>